<dbReference type="InterPro" id="IPR036188">
    <property type="entry name" value="FAD/NAD-bd_sf"/>
</dbReference>
<keyword evidence="1" id="KW-0560">Oxidoreductase</keyword>
<name>A0ABW5G7R6_9PSEU</name>
<feature type="domain" description="FAD-binding" evidence="3">
    <location>
        <begin position="8"/>
        <end position="316"/>
    </location>
</feature>
<dbReference type="Gene3D" id="3.50.50.60">
    <property type="entry name" value="FAD/NAD(P)-binding domain"/>
    <property type="match status" value="1"/>
</dbReference>
<dbReference type="Pfam" id="PF01494">
    <property type="entry name" value="FAD_binding_3"/>
    <property type="match status" value="1"/>
</dbReference>
<proteinExistence type="predicted"/>
<gene>
    <name evidence="4" type="ORF">ACFSYJ_01110</name>
</gene>
<protein>
    <submittedName>
        <fullName evidence="4">FAD-dependent monooxygenase</fullName>
    </submittedName>
</protein>
<accession>A0ABW5G7R6</accession>
<dbReference type="GO" id="GO:0004497">
    <property type="term" value="F:monooxygenase activity"/>
    <property type="evidence" value="ECO:0007669"/>
    <property type="project" value="UniProtKB-KW"/>
</dbReference>
<evidence type="ECO:0000256" key="2">
    <source>
        <dbReference type="ARBA" id="ARBA00023033"/>
    </source>
</evidence>
<dbReference type="PANTHER" id="PTHR13789">
    <property type="entry name" value="MONOOXYGENASE"/>
    <property type="match status" value="1"/>
</dbReference>
<dbReference type="Proteomes" id="UP001597419">
    <property type="component" value="Unassembled WGS sequence"/>
</dbReference>
<dbReference type="RefSeq" id="WP_345402335.1">
    <property type="nucleotide sequence ID" value="NZ_BAABHG010000013.1"/>
</dbReference>
<evidence type="ECO:0000313" key="5">
    <source>
        <dbReference type="Proteomes" id="UP001597419"/>
    </source>
</evidence>
<keyword evidence="2 4" id="KW-0503">Monooxygenase</keyword>
<comment type="caution">
    <text evidence="4">The sequence shown here is derived from an EMBL/GenBank/DDBJ whole genome shotgun (WGS) entry which is preliminary data.</text>
</comment>
<reference evidence="5" key="1">
    <citation type="journal article" date="2019" name="Int. J. Syst. Evol. Microbiol.">
        <title>The Global Catalogue of Microorganisms (GCM) 10K type strain sequencing project: providing services to taxonomists for standard genome sequencing and annotation.</title>
        <authorList>
            <consortium name="The Broad Institute Genomics Platform"/>
            <consortium name="The Broad Institute Genome Sequencing Center for Infectious Disease"/>
            <person name="Wu L."/>
            <person name="Ma J."/>
        </authorList>
    </citation>
    <scope>NUCLEOTIDE SEQUENCE [LARGE SCALE GENOMIC DNA]</scope>
    <source>
        <strain evidence="5">CGMCC 4.7643</strain>
    </source>
</reference>
<dbReference type="InterPro" id="IPR050493">
    <property type="entry name" value="FAD-dep_Monooxygenase_BioMet"/>
</dbReference>
<dbReference type="PRINTS" id="PR00420">
    <property type="entry name" value="RNGMNOXGNASE"/>
</dbReference>
<dbReference type="PANTHER" id="PTHR13789:SF309">
    <property type="entry name" value="PUTATIVE (AFU_ORTHOLOGUE AFUA_6G14510)-RELATED"/>
    <property type="match status" value="1"/>
</dbReference>
<evidence type="ECO:0000313" key="4">
    <source>
        <dbReference type="EMBL" id="MFD2457172.1"/>
    </source>
</evidence>
<dbReference type="SUPFAM" id="SSF51905">
    <property type="entry name" value="FAD/NAD(P)-binding domain"/>
    <property type="match status" value="1"/>
</dbReference>
<dbReference type="EMBL" id="JBHUKU010000001">
    <property type="protein sequence ID" value="MFD2457172.1"/>
    <property type="molecule type" value="Genomic_DNA"/>
</dbReference>
<evidence type="ECO:0000256" key="1">
    <source>
        <dbReference type="ARBA" id="ARBA00023002"/>
    </source>
</evidence>
<keyword evidence="5" id="KW-1185">Reference proteome</keyword>
<evidence type="ECO:0000259" key="3">
    <source>
        <dbReference type="Pfam" id="PF01494"/>
    </source>
</evidence>
<sequence length="375" mass="40082">MTAKVRRVLVSGGGIGGLAVAGALARHGVAVDVIEARADPAVTGIGISVPNNALRMLGKLGVLDEVVAAGYPFDEYVMCDATGARIVGLPCPSSSDGTPGYLGITRARLAGILRAAATTEGARPRFGVTIEDLADGPAAARVRTSDGQEADYDLVVGCEGLRSPLRERLFGAEHGPVFTGYSCWRARPRLPRRVAAMTKFAGATTDAGLVPLGEDEMYLFQVTAEPGNPRHEPGERRELLAERLAEYTGPIAEVRENLPPAEEIVYSPLFEVRLPAPWHRGRAVVLGDAAHAVVPHLSQGGSQALEDAVVLAEELTRRPLAEALPAFTARRFDRARHLQRVSSAILVREMTGHRPDPDELSRDMASIRAYLDQPV</sequence>
<organism evidence="4 5">
    <name type="scientific">Amycolatopsis samaneae</name>
    <dbReference type="NCBI Taxonomy" id="664691"/>
    <lineage>
        <taxon>Bacteria</taxon>
        <taxon>Bacillati</taxon>
        <taxon>Actinomycetota</taxon>
        <taxon>Actinomycetes</taxon>
        <taxon>Pseudonocardiales</taxon>
        <taxon>Pseudonocardiaceae</taxon>
        <taxon>Amycolatopsis</taxon>
    </lineage>
</organism>
<dbReference type="InterPro" id="IPR002938">
    <property type="entry name" value="FAD-bd"/>
</dbReference>